<comment type="caution">
    <text evidence="2">The sequence shown here is derived from an EMBL/GenBank/DDBJ whole genome shotgun (WGS) entry which is preliminary data.</text>
</comment>
<sequence length="284" mass="29387">MEKRIIGRGVLFGALGGLAAFVFARILAEPIIDRAIAYESGRDEAHAQIAAAAGHAMSGTAEPELFSRSVQATAGMGFGTIVFGAAMGALFAVVYCLFLGRVGRLSPRGLALCVAGGMFAVLYAVPFAKYPANPPSIGNPDTIGERTALQLAVMLIAGGAALAAVWLGRRLQARLGNWSATLVAGLAFVVVVTAIAALLPALGELATNRALADAATETPRPLTDSAGHIVYPGFPADDLYYFRAYAFTAQLLLWGVIGFGFATVAPRLFDRSGESRTAAPASAV</sequence>
<feature type="transmembrane region" description="Helical" evidence="1">
    <location>
        <begin position="110"/>
        <end position="128"/>
    </location>
</feature>
<evidence type="ECO:0000313" key="3">
    <source>
        <dbReference type="Proteomes" id="UP000523447"/>
    </source>
</evidence>
<protein>
    <submittedName>
        <fullName evidence="2">CbtA family protein</fullName>
    </submittedName>
</protein>
<feature type="transmembrane region" description="Helical" evidence="1">
    <location>
        <begin position="148"/>
        <end position="168"/>
    </location>
</feature>
<keyword evidence="1" id="KW-0812">Transmembrane</keyword>
<dbReference type="Proteomes" id="UP000523447">
    <property type="component" value="Unassembled WGS sequence"/>
</dbReference>
<organism evidence="2 3">
    <name type="scientific">Nocardia veterana</name>
    <dbReference type="NCBI Taxonomy" id="132249"/>
    <lineage>
        <taxon>Bacteria</taxon>
        <taxon>Bacillati</taxon>
        <taxon>Actinomycetota</taxon>
        <taxon>Actinomycetes</taxon>
        <taxon>Mycobacteriales</taxon>
        <taxon>Nocardiaceae</taxon>
        <taxon>Nocardia</taxon>
    </lineage>
</organism>
<name>A0A7X6M0U5_9NOCA</name>
<feature type="transmembrane region" description="Helical" evidence="1">
    <location>
        <begin position="180"/>
        <end position="202"/>
    </location>
</feature>
<keyword evidence="1" id="KW-0472">Membrane</keyword>
<dbReference type="EMBL" id="JAAXPE010000017">
    <property type="protein sequence ID" value="NKY87355.1"/>
    <property type="molecule type" value="Genomic_DNA"/>
</dbReference>
<evidence type="ECO:0000313" key="2">
    <source>
        <dbReference type="EMBL" id="NKY87355.1"/>
    </source>
</evidence>
<accession>A0A7X6M0U5</accession>
<dbReference type="AlphaFoldDB" id="A0A7X6M0U5"/>
<dbReference type="RefSeq" id="WP_040718794.1">
    <property type="nucleotide sequence ID" value="NZ_CAWPHS010000009.1"/>
</dbReference>
<dbReference type="InterPro" id="IPR012666">
    <property type="entry name" value="CbtA_put"/>
</dbReference>
<proteinExistence type="predicted"/>
<evidence type="ECO:0000256" key="1">
    <source>
        <dbReference type="SAM" id="Phobius"/>
    </source>
</evidence>
<dbReference type="Pfam" id="PF09490">
    <property type="entry name" value="CbtA"/>
    <property type="match status" value="1"/>
</dbReference>
<gene>
    <name evidence="2" type="ORF">HGA07_17175</name>
</gene>
<keyword evidence="3" id="KW-1185">Reference proteome</keyword>
<feature type="transmembrane region" description="Helical" evidence="1">
    <location>
        <begin position="76"/>
        <end position="98"/>
    </location>
</feature>
<feature type="transmembrane region" description="Helical" evidence="1">
    <location>
        <begin position="244"/>
        <end position="265"/>
    </location>
</feature>
<reference evidence="2 3" key="1">
    <citation type="submission" date="2020-04" db="EMBL/GenBank/DDBJ databases">
        <title>MicrobeNet Type strains.</title>
        <authorList>
            <person name="Nicholson A.C."/>
        </authorList>
    </citation>
    <scope>NUCLEOTIDE SEQUENCE [LARGE SCALE GENOMIC DNA]</scope>
    <source>
        <strain evidence="2 3">DSM 44445</strain>
    </source>
</reference>
<keyword evidence="1" id="KW-1133">Transmembrane helix</keyword>